<dbReference type="InterPro" id="IPR051477">
    <property type="entry name" value="Expansin_CellWall"/>
</dbReference>
<keyword evidence="1" id="KW-0732">Signal</keyword>
<gene>
    <name evidence="3" type="ORF">GCG54_00005737</name>
</gene>
<dbReference type="Pfam" id="PF00188">
    <property type="entry name" value="CAP"/>
    <property type="match status" value="1"/>
</dbReference>
<dbReference type="GeneID" id="69012886"/>
<name>A0A8H4FK15_COLGL</name>
<dbReference type="RefSeq" id="XP_045264151.1">
    <property type="nucleotide sequence ID" value="XM_045405753.1"/>
</dbReference>
<evidence type="ECO:0000313" key="4">
    <source>
        <dbReference type="Proteomes" id="UP000613401"/>
    </source>
</evidence>
<proteinExistence type="predicted"/>
<dbReference type="EMBL" id="WVTB01000047">
    <property type="protein sequence ID" value="KAF3804992.1"/>
    <property type="molecule type" value="Genomic_DNA"/>
</dbReference>
<dbReference type="SUPFAM" id="SSF50685">
    <property type="entry name" value="Barwin-like endoglucanases"/>
    <property type="match status" value="1"/>
</dbReference>
<protein>
    <submittedName>
        <fullName evidence="3">Allergen Asp f 7</fullName>
    </submittedName>
</protein>
<dbReference type="CDD" id="cd22191">
    <property type="entry name" value="DPBB_RlpA_EXP_N-like"/>
    <property type="match status" value="1"/>
</dbReference>
<dbReference type="SUPFAM" id="SSF55797">
    <property type="entry name" value="PR-1-like"/>
    <property type="match status" value="1"/>
</dbReference>
<dbReference type="PANTHER" id="PTHR31836">
    <property type="match status" value="1"/>
</dbReference>
<accession>A0A8H4FK15</accession>
<sequence length="332" mass="35480">MEVWIRPPSNRFSSRKLSPQERGSFLSLADKQQMFPKSIITASAIGLATLGMVQAAPLSTDELQGLALINQARQKVGQAPLAWDDALKQDAHVWSGNLAADNKLEHAPASDRNGAGELLSMFRTEDRNSVQMTRPITESSKNWLNADGQQQAADVIKQLGLAEQLLSGKATRIGCATSTINGNSESQWFLYTVCRVHADIQPYVFFALSSLLACSDLCVCSAENNSLDRRGGGSGVMTWFNPSLGSCGRTNGDNDMVVAISHITMGDAGGNPNNNPNCGKTITISRGGITKTATIVDKCMGCGVDHIDVSPAVFRAFADLGAGKIGDVKWSF</sequence>
<comment type="caution">
    <text evidence="3">The sequence shown here is derived from an EMBL/GenBank/DDBJ whole genome shotgun (WGS) entry which is preliminary data.</text>
</comment>
<dbReference type="Gene3D" id="3.40.33.10">
    <property type="entry name" value="CAP"/>
    <property type="match status" value="1"/>
</dbReference>
<evidence type="ECO:0000259" key="2">
    <source>
        <dbReference type="SMART" id="SM00198"/>
    </source>
</evidence>
<dbReference type="Proteomes" id="UP000613401">
    <property type="component" value="Unassembled WGS sequence"/>
</dbReference>
<dbReference type="InterPro" id="IPR036908">
    <property type="entry name" value="RlpA-like_sf"/>
</dbReference>
<evidence type="ECO:0000313" key="3">
    <source>
        <dbReference type="EMBL" id="KAF3804992.1"/>
    </source>
</evidence>
<dbReference type="InterPro" id="IPR035940">
    <property type="entry name" value="CAP_sf"/>
</dbReference>
<organism evidence="3 4">
    <name type="scientific">Colletotrichum gloeosporioides</name>
    <name type="common">Anthracnose fungus</name>
    <name type="synonym">Glomerella cingulata</name>
    <dbReference type="NCBI Taxonomy" id="474922"/>
    <lineage>
        <taxon>Eukaryota</taxon>
        <taxon>Fungi</taxon>
        <taxon>Dikarya</taxon>
        <taxon>Ascomycota</taxon>
        <taxon>Pezizomycotina</taxon>
        <taxon>Sordariomycetes</taxon>
        <taxon>Hypocreomycetidae</taxon>
        <taxon>Glomerellales</taxon>
        <taxon>Glomerellaceae</taxon>
        <taxon>Colletotrichum</taxon>
        <taxon>Colletotrichum gloeosporioides species complex</taxon>
    </lineage>
</organism>
<dbReference type="PANTHER" id="PTHR31836:SF28">
    <property type="entry name" value="SRCR DOMAIN-CONTAINING PROTEIN-RELATED"/>
    <property type="match status" value="1"/>
</dbReference>
<feature type="domain" description="SCP" evidence="2">
    <location>
        <begin position="60"/>
        <end position="198"/>
    </location>
</feature>
<evidence type="ECO:0000256" key="1">
    <source>
        <dbReference type="ARBA" id="ARBA00022729"/>
    </source>
</evidence>
<dbReference type="AlphaFoldDB" id="A0A8H4FK15"/>
<dbReference type="SMART" id="SM00198">
    <property type="entry name" value="SCP"/>
    <property type="match status" value="1"/>
</dbReference>
<reference evidence="3" key="2">
    <citation type="submission" date="2020-03" db="EMBL/GenBank/DDBJ databases">
        <authorList>
            <person name="Fu F.-F."/>
            <person name="Chen J."/>
        </authorList>
    </citation>
    <scope>NUCLEOTIDE SEQUENCE</scope>
    <source>
        <strain evidence="3">Lc1</strain>
    </source>
</reference>
<dbReference type="InterPro" id="IPR014044">
    <property type="entry name" value="CAP_dom"/>
</dbReference>
<keyword evidence="4" id="KW-1185">Reference proteome</keyword>
<dbReference type="Gene3D" id="2.40.40.10">
    <property type="entry name" value="RlpA-like domain"/>
    <property type="match status" value="1"/>
</dbReference>
<reference evidence="3" key="1">
    <citation type="journal article" date="2020" name="Phytopathology">
        <title>Genome sequence and comparative analysis of Colletotrichum gloeosporioides isolated from Liriodendron leaves.</title>
        <authorList>
            <person name="Fu F.F."/>
            <person name="Hao Z."/>
            <person name="Wang P."/>
            <person name="Lu Y."/>
            <person name="Xue L.J."/>
            <person name="Wei G."/>
            <person name="Tian Y."/>
            <person name="Baishi H."/>
            <person name="Xu H."/>
            <person name="Shi J."/>
            <person name="Cheng T."/>
            <person name="Wang G."/>
            <person name="Yi Y."/>
            <person name="Chen J."/>
        </authorList>
    </citation>
    <scope>NUCLEOTIDE SEQUENCE</scope>
    <source>
        <strain evidence="3">Lc1</strain>
    </source>
</reference>